<reference evidence="6 7" key="1">
    <citation type="submission" date="2024-03" db="EMBL/GenBank/DDBJ databases">
        <title>Aureococcus anophagefferens CCMP1851 and Kratosvirus quantuckense: Draft genome of a second virus-susceptible host strain in the model system.</title>
        <authorList>
            <person name="Chase E."/>
            <person name="Truchon A.R."/>
            <person name="Schepens W."/>
            <person name="Wilhelm S.W."/>
        </authorList>
    </citation>
    <scope>NUCLEOTIDE SEQUENCE [LARGE SCALE GENOMIC DNA]</scope>
    <source>
        <strain evidence="6 7">CCMP1851</strain>
    </source>
</reference>
<dbReference type="Proteomes" id="UP001363151">
    <property type="component" value="Unassembled WGS sequence"/>
</dbReference>
<dbReference type="CDD" id="cd00051">
    <property type="entry name" value="EFh"/>
    <property type="match status" value="1"/>
</dbReference>
<name>A0ABR1FMK2_AURAN</name>
<organism evidence="6 7">
    <name type="scientific">Aureococcus anophagefferens</name>
    <name type="common">Harmful bloom alga</name>
    <dbReference type="NCBI Taxonomy" id="44056"/>
    <lineage>
        <taxon>Eukaryota</taxon>
        <taxon>Sar</taxon>
        <taxon>Stramenopiles</taxon>
        <taxon>Ochrophyta</taxon>
        <taxon>Pelagophyceae</taxon>
        <taxon>Pelagomonadales</taxon>
        <taxon>Pelagomonadaceae</taxon>
        <taxon>Aureococcus</taxon>
    </lineage>
</organism>
<evidence type="ECO:0000256" key="4">
    <source>
        <dbReference type="SAM" id="MobiDB-lite"/>
    </source>
</evidence>
<evidence type="ECO:0000313" key="7">
    <source>
        <dbReference type="Proteomes" id="UP001363151"/>
    </source>
</evidence>
<dbReference type="SUPFAM" id="SSF47473">
    <property type="entry name" value="EF-hand"/>
    <property type="match status" value="2"/>
</dbReference>
<feature type="domain" description="EF-hand" evidence="5">
    <location>
        <begin position="448"/>
        <end position="483"/>
    </location>
</feature>
<keyword evidence="1" id="KW-0479">Metal-binding</keyword>
<feature type="compositionally biased region" description="Polar residues" evidence="4">
    <location>
        <begin position="866"/>
        <end position="875"/>
    </location>
</feature>
<dbReference type="PANTHER" id="PTHR45942">
    <property type="entry name" value="PROTEIN PHOSPATASE 3 REGULATORY SUBUNIT B ALPHA ISOFORM TYPE 1"/>
    <property type="match status" value="1"/>
</dbReference>
<feature type="domain" description="EF-hand" evidence="5">
    <location>
        <begin position="373"/>
        <end position="408"/>
    </location>
</feature>
<keyword evidence="3" id="KW-0106">Calcium</keyword>
<proteinExistence type="predicted"/>
<keyword evidence="7" id="KW-1185">Reference proteome</keyword>
<dbReference type="InterPro" id="IPR018247">
    <property type="entry name" value="EF_Hand_1_Ca_BS"/>
</dbReference>
<sequence>MGAAVSTRSSFKEHEAYEAWTLDAVKNVIEEKLAGKTVVSTRVDRKDFFAIFNGFDFVLPSGGFATLPVNEFNRFLEHDEKAATNGHNTIAIRRPLMLLVLLCEPGESKQEARLKLLASCAARQRDAAGEPVLSKKEVATLWRELFAAMAIAGLSPQKLGEAEILEIIKAAWKQMTAAAAEAGGDAAKDEVTLQELKDWCQTDLGRRGMLTKMFSGNVRGTVAQMAIAEYKKRGGPERKFDGGRASMRFERALKKNGKTQMAAKRQDDNLRALRKKRRAAHGGNEKAVAMEVREQQRHRKRKLNAVATTNTLGDLVIQTGMDLKQLMGLREDFADMIGRNEGGAQSTEKGGRKNAISLEQLSDVLFARFPDLEDGKSFRRALAVFDVDGDGWIDFDEFILALKRMDKDDDPTKQLKFIFDMFDESRDGEVELWEVSDAIEDHRKDIADMAKYCRGLAASLDVNGDDKINITEFRQSLKKEKVFINFCYEGLAPVHPTTNACVKAIAEFRARMIDAEDAGARVGADTPRTSSFVAVAPALRPDGTVMKPKVSEESLEAAVKVLFDEILGSFDRFTSMDDLAVDAAYGHLEENWRLPPKDDAEDGDVFATFGELFKLVEAEDGDADGVASSVALWTALAKALIALRKSRPELQLDMKARMLFQLIQSGHEKHNPGAIHVDVLAEETVSVEQVTGHLDRMEEQLTNDMEYLLFSFDEWDKDHSGSVTQDELVEYVMAEPRVMRMLQITGEFKTETPSGAPKNIQQPQQPRSARCVDASRFAKSARRSSAAFDAALRARPAAARSRRGWAVATRRGGRRDGSWRWSAVAEQPARERRPSAAVSAAGNAKAAGTAPLRSSSRARIVHVSESVPTRTSATT</sequence>
<evidence type="ECO:0000313" key="6">
    <source>
        <dbReference type="EMBL" id="KAK7233592.1"/>
    </source>
</evidence>
<accession>A0ABR1FMK2</accession>
<evidence type="ECO:0000256" key="2">
    <source>
        <dbReference type="ARBA" id="ARBA00022737"/>
    </source>
</evidence>
<protein>
    <recommendedName>
        <fullName evidence="5">EF-hand domain-containing protein</fullName>
    </recommendedName>
</protein>
<gene>
    <name evidence="6" type="ORF">SO694_00107047</name>
</gene>
<dbReference type="PROSITE" id="PS00018">
    <property type="entry name" value="EF_HAND_1"/>
    <property type="match status" value="4"/>
</dbReference>
<evidence type="ECO:0000259" key="5">
    <source>
        <dbReference type="PROSITE" id="PS50222"/>
    </source>
</evidence>
<dbReference type="Gene3D" id="1.10.238.10">
    <property type="entry name" value="EF-hand"/>
    <property type="match status" value="1"/>
</dbReference>
<feature type="region of interest" description="Disordered" evidence="4">
    <location>
        <begin position="816"/>
        <end position="875"/>
    </location>
</feature>
<evidence type="ECO:0000256" key="3">
    <source>
        <dbReference type="ARBA" id="ARBA00022837"/>
    </source>
</evidence>
<dbReference type="EMBL" id="JBBJCI010000358">
    <property type="protein sequence ID" value="KAK7233592.1"/>
    <property type="molecule type" value="Genomic_DNA"/>
</dbReference>
<evidence type="ECO:0000256" key="1">
    <source>
        <dbReference type="ARBA" id="ARBA00022723"/>
    </source>
</evidence>
<comment type="caution">
    <text evidence="6">The sequence shown here is derived from an EMBL/GenBank/DDBJ whole genome shotgun (WGS) entry which is preliminary data.</text>
</comment>
<dbReference type="SMART" id="SM00054">
    <property type="entry name" value="EFh"/>
    <property type="match status" value="4"/>
</dbReference>
<feature type="domain" description="EF-hand" evidence="5">
    <location>
        <begin position="703"/>
        <end position="738"/>
    </location>
</feature>
<dbReference type="PROSITE" id="PS50222">
    <property type="entry name" value="EF_HAND_2"/>
    <property type="match status" value="4"/>
</dbReference>
<keyword evidence="2" id="KW-0677">Repeat</keyword>
<feature type="domain" description="EF-hand" evidence="5">
    <location>
        <begin position="410"/>
        <end position="445"/>
    </location>
</feature>
<dbReference type="InterPro" id="IPR002048">
    <property type="entry name" value="EF_hand_dom"/>
</dbReference>
<dbReference type="InterPro" id="IPR011992">
    <property type="entry name" value="EF-hand-dom_pair"/>
</dbReference>
<feature type="compositionally biased region" description="Low complexity" evidence="4">
    <location>
        <begin position="836"/>
        <end position="850"/>
    </location>
</feature>